<protein>
    <submittedName>
        <fullName evidence="1">Uncharacterized protein</fullName>
    </submittedName>
</protein>
<dbReference type="EMBL" id="JAGHQM010002049">
    <property type="protein sequence ID" value="KAH0551407.1"/>
    <property type="molecule type" value="Genomic_DNA"/>
</dbReference>
<proteinExistence type="predicted"/>
<dbReference type="AlphaFoldDB" id="A0A9P8II88"/>
<name>A0A9P8II88_9PEZI</name>
<comment type="caution">
    <text evidence="1">The sequence shown here is derived from an EMBL/GenBank/DDBJ whole genome shotgun (WGS) entry which is preliminary data.</text>
</comment>
<evidence type="ECO:0000313" key="1">
    <source>
        <dbReference type="EMBL" id="KAH0551407.1"/>
    </source>
</evidence>
<gene>
    <name evidence="1" type="ORF">GP486_007378</name>
</gene>
<organism evidence="1 2">
    <name type="scientific">Trichoglossum hirsutum</name>
    <dbReference type="NCBI Taxonomy" id="265104"/>
    <lineage>
        <taxon>Eukaryota</taxon>
        <taxon>Fungi</taxon>
        <taxon>Dikarya</taxon>
        <taxon>Ascomycota</taxon>
        <taxon>Pezizomycotina</taxon>
        <taxon>Geoglossomycetes</taxon>
        <taxon>Geoglossales</taxon>
        <taxon>Geoglossaceae</taxon>
        <taxon>Trichoglossum</taxon>
    </lineage>
</organism>
<reference evidence="1" key="1">
    <citation type="submission" date="2021-03" db="EMBL/GenBank/DDBJ databases">
        <title>Comparative genomics and phylogenomic investigation of the class Geoglossomycetes provide insights into ecological specialization and systematics.</title>
        <authorList>
            <person name="Melie T."/>
            <person name="Pirro S."/>
            <person name="Miller A.N."/>
            <person name="Quandt A."/>
        </authorList>
    </citation>
    <scope>NUCLEOTIDE SEQUENCE</scope>
    <source>
        <strain evidence="1">CAQ_001_2017</strain>
    </source>
</reference>
<keyword evidence="2" id="KW-1185">Reference proteome</keyword>
<evidence type="ECO:0000313" key="2">
    <source>
        <dbReference type="Proteomes" id="UP000750711"/>
    </source>
</evidence>
<sequence length="491" mass="56266">MVKGYQYIVSQSGKCYRRPLSTIASLVDTCRFLRPLSGSKQEAALEGQLPGPLNPYIRFWSIVDGEVPPRDWAEFTYTAYLDRDHLVLRSIHSTPRVVRRFLYDPRVRDLALPLSPLAPWFAFALLPSIPDCDPNGDPEALPYVISEVEIQQSQSTNSTNLNKLVVWLMEGLVRQWVHLLRGDFEIKLSPTLTRKFVWAYLQLAVWDVDFKPSTTVEASPSPVGDRFPFTDRLQSFHEFPRWDVPYDTDDFWMFHGVPVFVVPGLADERLRAQALHAVYRKACGARERIKCILLSGKHIMSVEVGRRTIVCTRCLPLFDIYMLDYPVDTFHIFVHPDAIGLLVSAFGGVGMRSAGREALTPNIGDDRTMQTSSSTSMWSSLATELQWMVFDHLDRNDLFSFSLCGEVWMHQYRSRPPLGELGSVKSIEGEDPSTSLELITFGGRRSTRRFRRYGRYRRSACNYYSVEFQGHPSGLIYEELPRDEELPIYEL</sequence>
<dbReference type="Proteomes" id="UP000750711">
    <property type="component" value="Unassembled WGS sequence"/>
</dbReference>
<accession>A0A9P8II88</accession>